<dbReference type="CDD" id="cd07920">
    <property type="entry name" value="Pumilio"/>
    <property type="match status" value="1"/>
</dbReference>
<dbReference type="PROSITE" id="PS50302">
    <property type="entry name" value="PUM"/>
    <property type="match status" value="5"/>
</dbReference>
<feature type="compositionally biased region" description="Polar residues" evidence="3">
    <location>
        <begin position="635"/>
        <end position="657"/>
    </location>
</feature>
<feature type="region of interest" description="Disordered" evidence="3">
    <location>
        <begin position="172"/>
        <end position="191"/>
    </location>
</feature>
<dbReference type="PANTHER" id="PTHR12537">
    <property type="entry name" value="RNA BINDING PROTEIN PUMILIO-RELATED"/>
    <property type="match status" value="1"/>
</dbReference>
<keyword evidence="1" id="KW-0677">Repeat</keyword>
<dbReference type="PANTHER" id="PTHR12537:SF80">
    <property type="entry name" value="SUPPRESSOR PROTEIN MPT5"/>
    <property type="match status" value="1"/>
</dbReference>
<dbReference type="InterPro" id="IPR016024">
    <property type="entry name" value="ARM-type_fold"/>
</dbReference>
<dbReference type="EMBL" id="KV453925">
    <property type="protein sequence ID" value="ODV75766.1"/>
    <property type="molecule type" value="Genomic_DNA"/>
</dbReference>
<feature type="repeat" description="Pumilio" evidence="2">
    <location>
        <begin position="359"/>
        <end position="396"/>
    </location>
</feature>
<proteinExistence type="predicted"/>
<evidence type="ECO:0000313" key="6">
    <source>
        <dbReference type="Proteomes" id="UP000094389"/>
    </source>
</evidence>
<name>A0A1E4S8D2_CYBJN</name>
<dbReference type="GO" id="GO:0003729">
    <property type="term" value="F:mRNA binding"/>
    <property type="evidence" value="ECO:0007669"/>
    <property type="project" value="TreeGrafter"/>
</dbReference>
<reference evidence="5 6" key="1">
    <citation type="journal article" date="2016" name="Proc. Natl. Acad. Sci. U.S.A.">
        <title>Comparative genomics of biotechnologically important yeasts.</title>
        <authorList>
            <person name="Riley R."/>
            <person name="Haridas S."/>
            <person name="Wolfe K.H."/>
            <person name="Lopes M.R."/>
            <person name="Hittinger C.T."/>
            <person name="Goeker M."/>
            <person name="Salamov A.A."/>
            <person name="Wisecaver J.H."/>
            <person name="Long T.M."/>
            <person name="Calvey C.H."/>
            <person name="Aerts A.L."/>
            <person name="Barry K.W."/>
            <person name="Choi C."/>
            <person name="Clum A."/>
            <person name="Coughlan A.Y."/>
            <person name="Deshpande S."/>
            <person name="Douglass A.P."/>
            <person name="Hanson S.J."/>
            <person name="Klenk H.-P."/>
            <person name="LaButti K.M."/>
            <person name="Lapidus A."/>
            <person name="Lindquist E.A."/>
            <person name="Lipzen A.M."/>
            <person name="Meier-Kolthoff J.P."/>
            <person name="Ohm R.A."/>
            <person name="Otillar R.P."/>
            <person name="Pangilinan J.L."/>
            <person name="Peng Y."/>
            <person name="Rokas A."/>
            <person name="Rosa C.A."/>
            <person name="Scheuner C."/>
            <person name="Sibirny A.A."/>
            <person name="Slot J.C."/>
            <person name="Stielow J.B."/>
            <person name="Sun H."/>
            <person name="Kurtzman C.P."/>
            <person name="Blackwell M."/>
            <person name="Grigoriev I.V."/>
            <person name="Jeffries T.W."/>
        </authorList>
    </citation>
    <scope>NUCLEOTIDE SEQUENCE [LARGE SCALE GENOMIC DNA]</scope>
    <source>
        <strain evidence="6">ATCC 18201 / CBS 1600 / BCRC 20928 / JCM 3617 / NBRC 0987 / NRRL Y-1542</strain>
    </source>
</reference>
<feature type="repeat" description="Pumilio" evidence="2">
    <location>
        <begin position="322"/>
        <end position="358"/>
    </location>
</feature>
<feature type="region of interest" description="Disordered" evidence="3">
    <location>
        <begin position="25"/>
        <end position="70"/>
    </location>
</feature>
<feature type="repeat" description="Pumilio" evidence="2">
    <location>
        <begin position="240"/>
        <end position="275"/>
    </location>
</feature>
<dbReference type="SMART" id="SM00025">
    <property type="entry name" value="Pumilio"/>
    <property type="match status" value="8"/>
</dbReference>
<dbReference type="RefSeq" id="XP_020072805.1">
    <property type="nucleotide sequence ID" value="XM_020217615.1"/>
</dbReference>
<gene>
    <name evidence="5" type="ORF">CYBJADRAFT_2667</name>
</gene>
<evidence type="ECO:0000259" key="4">
    <source>
        <dbReference type="PROSITE" id="PS50303"/>
    </source>
</evidence>
<dbReference type="SUPFAM" id="SSF48371">
    <property type="entry name" value="ARM repeat"/>
    <property type="match status" value="1"/>
</dbReference>
<dbReference type="OMA" id="IKAAPYA"/>
<feature type="region of interest" description="Disordered" evidence="3">
    <location>
        <begin position="634"/>
        <end position="657"/>
    </location>
</feature>
<dbReference type="GO" id="GO:0010629">
    <property type="term" value="P:negative regulation of gene expression"/>
    <property type="evidence" value="ECO:0007669"/>
    <property type="project" value="UniProtKB-ARBA"/>
</dbReference>
<evidence type="ECO:0000256" key="2">
    <source>
        <dbReference type="PROSITE-ProRule" id="PRU00317"/>
    </source>
</evidence>
<dbReference type="InterPro" id="IPR033133">
    <property type="entry name" value="PUM-HD"/>
</dbReference>
<protein>
    <submittedName>
        <fullName evidence="5">ARM repeat-containing protein</fullName>
    </submittedName>
</protein>
<dbReference type="AlphaFoldDB" id="A0A1E4S8D2"/>
<evidence type="ECO:0000256" key="1">
    <source>
        <dbReference type="ARBA" id="ARBA00022737"/>
    </source>
</evidence>
<dbReference type="OrthoDB" id="668540at2759"/>
<feature type="domain" description="PUM-HD" evidence="4">
    <location>
        <begin position="181"/>
        <end position="546"/>
    </location>
</feature>
<feature type="repeat" description="Pumilio" evidence="2">
    <location>
        <begin position="276"/>
        <end position="312"/>
    </location>
</feature>
<dbReference type="Proteomes" id="UP000094389">
    <property type="component" value="Unassembled WGS sequence"/>
</dbReference>
<dbReference type="Pfam" id="PF00806">
    <property type="entry name" value="PUF"/>
    <property type="match status" value="7"/>
</dbReference>
<evidence type="ECO:0000313" key="5">
    <source>
        <dbReference type="EMBL" id="ODV75766.1"/>
    </source>
</evidence>
<dbReference type="GO" id="GO:0010608">
    <property type="term" value="P:post-transcriptional regulation of gene expression"/>
    <property type="evidence" value="ECO:0007669"/>
    <property type="project" value="TreeGrafter"/>
</dbReference>
<feature type="compositionally biased region" description="Low complexity" evidence="3">
    <location>
        <begin position="45"/>
        <end position="67"/>
    </location>
</feature>
<dbReference type="InterPro" id="IPR033712">
    <property type="entry name" value="Pumilio_RNA-bd"/>
</dbReference>
<dbReference type="STRING" id="983966.A0A1E4S8D2"/>
<dbReference type="GO" id="GO:0005737">
    <property type="term" value="C:cytoplasm"/>
    <property type="evidence" value="ECO:0007669"/>
    <property type="project" value="TreeGrafter"/>
</dbReference>
<dbReference type="Gene3D" id="1.25.10.10">
    <property type="entry name" value="Leucine-rich Repeat Variant"/>
    <property type="match status" value="1"/>
</dbReference>
<dbReference type="GeneID" id="30992011"/>
<evidence type="ECO:0000256" key="3">
    <source>
        <dbReference type="SAM" id="MobiDB-lite"/>
    </source>
</evidence>
<sequence length="657" mass="74405">MQNDRARHHQNASIHSLTSIGSIVEPVTPPDLGDHFGTPSLNQFSTNSAGSNGASSTTTPLSTLNTNIGGNTFRSRLRSLPLVNELDYKFNQFNISSLQNLSQGSPGTAYIPSPSQSVSSSSSSIPQIPLSSLSSQSHTALDTPQVRKVSPPVPQHESSRSQAQFQPRLSLPNVHSLGSNKRDGSFSSSSNSNYKNFDELNLIPFEDLDILKLSVDQYGCRYLQKKLDADNGVKDIIFKKVFNNLIELIIDPFGNYLVQKLVEYLSSYQKDLLVEKTHTYLFLVAVNQYGTRSLQKIIDKVDTVYQMDLIIKGLQMNDTSNGIEDNNIVKLIKDLNGNHVVQKCIFRFPPEKFQFIIDSICINDNIVRISTHKHGCCVLQKLLNTANFEQIVKISKILLVYLDDLINDQFGNYIIQFLFELNFLKDSTDLDFLVVSFFAKIYPKLIRLSCLKFSSNVIEKYIKVLKAKQNYEYLNEIIKLINVNFEMLIKDKFGNYVIQTMIDQFYDVHELNLEMNILITTVKNYLPVIKAAPYARKIQLKIQQLETNYTFNQHELTRVAQNLPTGKYYDVSQMTYNNGPNSFTHEGNSYTNYMNGGGPPQGFNPYYSMDASLYRSSGNLTSVNNLVMPKDYRNFNDSNNGKNLSDTQNSSNNLYQL</sequence>
<dbReference type="InterPro" id="IPR011989">
    <property type="entry name" value="ARM-like"/>
</dbReference>
<keyword evidence="6" id="KW-1185">Reference proteome</keyword>
<organism evidence="5 6">
    <name type="scientific">Cyberlindnera jadinii (strain ATCC 18201 / CBS 1600 / BCRC 20928 / JCM 3617 / NBRC 0987 / NRRL Y-1542)</name>
    <name type="common">Torula yeast</name>
    <name type="synonym">Candida utilis</name>
    <dbReference type="NCBI Taxonomy" id="983966"/>
    <lineage>
        <taxon>Eukaryota</taxon>
        <taxon>Fungi</taxon>
        <taxon>Dikarya</taxon>
        <taxon>Ascomycota</taxon>
        <taxon>Saccharomycotina</taxon>
        <taxon>Saccharomycetes</taxon>
        <taxon>Phaffomycetales</taxon>
        <taxon>Phaffomycetaceae</taxon>
        <taxon>Cyberlindnera</taxon>
    </lineage>
</organism>
<feature type="repeat" description="Pumilio" evidence="2">
    <location>
        <begin position="479"/>
        <end position="520"/>
    </location>
</feature>
<dbReference type="InterPro" id="IPR001313">
    <property type="entry name" value="Pumilio_RNA-bd_rpt"/>
</dbReference>
<dbReference type="PROSITE" id="PS50303">
    <property type="entry name" value="PUM_HD"/>
    <property type="match status" value="1"/>
</dbReference>
<feature type="region of interest" description="Disordered" evidence="3">
    <location>
        <begin position="101"/>
        <end position="166"/>
    </location>
</feature>
<accession>A0A1E4S8D2</accession>
<feature type="compositionally biased region" description="Low complexity" evidence="3">
    <location>
        <begin position="111"/>
        <end position="137"/>
    </location>
</feature>